<dbReference type="InterPro" id="IPR050723">
    <property type="entry name" value="CFA/CMAS"/>
</dbReference>
<dbReference type="AlphaFoldDB" id="A0ABD4THU8"/>
<feature type="domain" description="Methyltransferase" evidence="1">
    <location>
        <begin position="68"/>
        <end position="157"/>
    </location>
</feature>
<evidence type="ECO:0000313" key="3">
    <source>
        <dbReference type="Proteomes" id="UP001524383"/>
    </source>
</evidence>
<dbReference type="RefSeq" id="WP_255331303.1">
    <property type="nucleotide sequence ID" value="NZ_VOTZ01000001.1"/>
</dbReference>
<name>A0ABD4THU8_9EURY</name>
<dbReference type="EMBL" id="VOTZ01000001">
    <property type="protein sequence ID" value="MCQ1537400.1"/>
    <property type="molecule type" value="Genomic_DNA"/>
</dbReference>
<proteinExistence type="predicted"/>
<keyword evidence="2" id="KW-0489">Methyltransferase</keyword>
<dbReference type="PANTHER" id="PTHR43667:SF2">
    <property type="entry name" value="FATTY ACID C-METHYL TRANSFERASE"/>
    <property type="match status" value="1"/>
</dbReference>
<accession>A0ABD4THU8</accession>
<keyword evidence="2" id="KW-0808">Transferase</keyword>
<evidence type="ECO:0000259" key="1">
    <source>
        <dbReference type="Pfam" id="PF13649"/>
    </source>
</evidence>
<comment type="caution">
    <text evidence="2">The sequence shown here is derived from an EMBL/GenBank/DDBJ whole genome shotgun (WGS) entry which is preliminary data.</text>
</comment>
<dbReference type="Gene3D" id="3.40.50.150">
    <property type="entry name" value="Vaccinia Virus protein VP39"/>
    <property type="match status" value="1"/>
</dbReference>
<dbReference type="SUPFAM" id="SSF53335">
    <property type="entry name" value="S-adenosyl-L-methionine-dependent methyltransferases"/>
    <property type="match status" value="1"/>
</dbReference>
<evidence type="ECO:0000313" key="2">
    <source>
        <dbReference type="EMBL" id="MCQ1537400.1"/>
    </source>
</evidence>
<gene>
    <name evidence="2" type="ORF">FTO68_00040</name>
</gene>
<protein>
    <submittedName>
        <fullName evidence="2">Class I SAM-dependent methyltransferase</fullName>
    </submittedName>
</protein>
<sequence length="281" mass="32696">MQQRTIDWNFIWKEQQREHHNTNMEKNDASFWDAKDAARRFYVMAHENNGERINKTLHELPLSPESRVLDIGAGPGAIAIPLSRQVAHITAVEPSEGMCAVFSENIEHEKCDNITLINKRWEDIDVKADLKPPYDVVFASYSLDVPDIREAIQKIEEAASKYIAIYWFAGATSWEAMSRDLWPQLHGKEYVPSPKCDILYNVLYSMGIYPHIETFPFRHINRFNTLDEAVEHFAGRFFAETEQQKDLIRGYLERHTLQDDGTIIIPGNSIRVRMWWEKTEA</sequence>
<dbReference type="GO" id="GO:0008168">
    <property type="term" value="F:methyltransferase activity"/>
    <property type="evidence" value="ECO:0007669"/>
    <property type="project" value="UniProtKB-KW"/>
</dbReference>
<dbReference type="Proteomes" id="UP001524383">
    <property type="component" value="Unassembled WGS sequence"/>
</dbReference>
<dbReference type="InterPro" id="IPR029063">
    <property type="entry name" value="SAM-dependent_MTases_sf"/>
</dbReference>
<dbReference type="InterPro" id="IPR041698">
    <property type="entry name" value="Methyltransf_25"/>
</dbReference>
<keyword evidence="3" id="KW-1185">Reference proteome</keyword>
<dbReference type="Pfam" id="PF13649">
    <property type="entry name" value="Methyltransf_25"/>
    <property type="match status" value="1"/>
</dbReference>
<organism evidence="2 3">
    <name type="scientific">Methanocalculus taiwanensis</name>
    <dbReference type="NCBI Taxonomy" id="106207"/>
    <lineage>
        <taxon>Archaea</taxon>
        <taxon>Methanobacteriati</taxon>
        <taxon>Methanobacteriota</taxon>
        <taxon>Stenosarchaea group</taxon>
        <taxon>Methanomicrobia</taxon>
        <taxon>Methanomicrobiales</taxon>
        <taxon>Methanocalculaceae</taxon>
        <taxon>Methanocalculus</taxon>
    </lineage>
</organism>
<dbReference type="CDD" id="cd02440">
    <property type="entry name" value="AdoMet_MTases"/>
    <property type="match status" value="1"/>
</dbReference>
<dbReference type="GO" id="GO:0032259">
    <property type="term" value="P:methylation"/>
    <property type="evidence" value="ECO:0007669"/>
    <property type="project" value="UniProtKB-KW"/>
</dbReference>
<dbReference type="PANTHER" id="PTHR43667">
    <property type="entry name" value="CYCLOPROPANE-FATTY-ACYL-PHOSPHOLIPID SYNTHASE"/>
    <property type="match status" value="1"/>
</dbReference>
<reference evidence="2 3" key="1">
    <citation type="submission" date="2019-08" db="EMBL/GenBank/DDBJ databases">
        <authorList>
            <person name="Chen S.-C."/>
            <person name="Lai M.-C."/>
            <person name="You Y.-T."/>
        </authorList>
    </citation>
    <scope>NUCLEOTIDE SEQUENCE [LARGE SCALE GENOMIC DNA]</scope>
    <source>
        <strain evidence="2 3">P2F9704a</strain>
    </source>
</reference>